<protein>
    <recommendedName>
        <fullName evidence="3">Lanthionine synthetase C-like protein</fullName>
    </recommendedName>
</protein>
<dbReference type="HOGENOM" id="CLU_089217_0_0_10"/>
<dbReference type="GO" id="GO:0031179">
    <property type="term" value="P:peptide modification"/>
    <property type="evidence" value="ECO:0007669"/>
    <property type="project" value="InterPro"/>
</dbReference>
<sequence>MALYYILNNINIPYLGLSKGKMGLSLFYFHYSMHTHNSVYEQFAYELLNDIIEDINDEMPISFSSGICGIGWGIEYLAHYGFLKENTDEILNEMDLQVMLYDSTRFTNYSLYDGLEGIICYVLSRILSTRQVGSSHSFDFNYINNLYKTCKQIPKTEQEQCIGIFINWFEQQQISYSFNTILNQIYSIYLKEVNYKNNWQKYLVRLANNQLANL</sequence>
<organism evidence="1 2">
    <name type="scientific">Phocaeicola massiliensis B84634 = Timone 84634 = DSM 17679 = JCM 13223</name>
    <dbReference type="NCBI Taxonomy" id="1121098"/>
    <lineage>
        <taxon>Bacteria</taxon>
        <taxon>Pseudomonadati</taxon>
        <taxon>Bacteroidota</taxon>
        <taxon>Bacteroidia</taxon>
        <taxon>Bacteroidales</taxon>
        <taxon>Bacteroidaceae</taxon>
        <taxon>Phocaeicola</taxon>
    </lineage>
</organism>
<evidence type="ECO:0008006" key="3">
    <source>
        <dbReference type="Google" id="ProtNLM"/>
    </source>
</evidence>
<comment type="caution">
    <text evidence="1">The sequence shown here is derived from an EMBL/GenBank/DDBJ whole genome shotgun (WGS) entry which is preliminary data.</text>
</comment>
<evidence type="ECO:0000313" key="2">
    <source>
        <dbReference type="Proteomes" id="UP000017831"/>
    </source>
</evidence>
<accession>U6R9V8</accession>
<dbReference type="Pfam" id="PF05147">
    <property type="entry name" value="LANC_like"/>
    <property type="match status" value="1"/>
</dbReference>
<dbReference type="EMBL" id="AQHY01000036">
    <property type="protein sequence ID" value="EOA53300.1"/>
    <property type="molecule type" value="Genomic_DNA"/>
</dbReference>
<dbReference type="SUPFAM" id="SSF158745">
    <property type="entry name" value="LanC-like"/>
    <property type="match status" value="1"/>
</dbReference>
<dbReference type="STRING" id="1121098.HMPREF1534_03108"/>
<dbReference type="AlphaFoldDB" id="U6R9V8"/>
<proteinExistence type="predicted"/>
<keyword evidence="2" id="KW-1185">Reference proteome</keyword>
<evidence type="ECO:0000313" key="1">
    <source>
        <dbReference type="EMBL" id="EOA53300.1"/>
    </source>
</evidence>
<dbReference type="PATRIC" id="fig|1121098.3.peg.3162"/>
<dbReference type="Gene3D" id="1.50.10.20">
    <property type="match status" value="1"/>
</dbReference>
<dbReference type="eggNOG" id="COG3279">
    <property type="taxonomic scope" value="Bacteria"/>
</dbReference>
<dbReference type="Proteomes" id="UP000017831">
    <property type="component" value="Unassembled WGS sequence"/>
</dbReference>
<name>U6R9V8_9BACT</name>
<dbReference type="InterPro" id="IPR007822">
    <property type="entry name" value="LANC-like"/>
</dbReference>
<reference evidence="1 2" key="1">
    <citation type="submission" date="2013-04" db="EMBL/GenBank/DDBJ databases">
        <title>The Genome Sequence of Bacteroides massiliensis DSM 17679.</title>
        <authorList>
            <consortium name="The Broad Institute Genomics Platform"/>
            <person name="Earl A."/>
            <person name="Ward D."/>
            <person name="Feldgarden M."/>
            <person name="Gevers D."/>
            <person name="Martens E."/>
            <person name="Fenner L."/>
            <person name="Roux V."/>
            <person name="Mallet M.N."/>
            <person name="Raoult D."/>
            <person name="Walker B."/>
            <person name="Young S."/>
            <person name="Zeng Q."/>
            <person name="Gargeya S."/>
            <person name="Fitzgerald M."/>
            <person name="Haas B."/>
            <person name="Abouelleil A."/>
            <person name="Allen A.W."/>
            <person name="Alvarado L."/>
            <person name="Arachchi H.M."/>
            <person name="Berlin A.M."/>
            <person name="Chapman S.B."/>
            <person name="Gainer-Dewar J."/>
            <person name="Goldberg J."/>
            <person name="Griggs A."/>
            <person name="Gujja S."/>
            <person name="Hansen M."/>
            <person name="Howarth C."/>
            <person name="Imamovic A."/>
            <person name="Ireland A."/>
            <person name="Larimer J."/>
            <person name="McCowan C."/>
            <person name="Murphy C."/>
            <person name="Pearson M."/>
            <person name="Poon T.W."/>
            <person name="Priest M."/>
            <person name="Roberts A."/>
            <person name="Saif S."/>
            <person name="Shea T."/>
            <person name="Sisk P."/>
            <person name="Sykes S."/>
            <person name="Wortman J."/>
            <person name="Nusbaum C."/>
            <person name="Birren B."/>
        </authorList>
    </citation>
    <scope>NUCLEOTIDE SEQUENCE [LARGE SCALE GENOMIC DNA]</scope>
    <source>
        <strain evidence="2">B84634 / Timone 84634 / DSM 17679 / JCM 13223</strain>
    </source>
</reference>
<gene>
    <name evidence="1" type="ORF">HMPREF1534_03108</name>
</gene>